<evidence type="ECO:0000313" key="2">
    <source>
        <dbReference type="EMBL" id="KAK9838317.1"/>
    </source>
</evidence>
<dbReference type="Proteomes" id="UP001445335">
    <property type="component" value="Unassembled WGS sequence"/>
</dbReference>
<feature type="transmembrane region" description="Helical" evidence="1">
    <location>
        <begin position="63"/>
        <end position="86"/>
    </location>
</feature>
<keyword evidence="1" id="KW-1133">Transmembrane helix</keyword>
<evidence type="ECO:0008006" key="4">
    <source>
        <dbReference type="Google" id="ProtNLM"/>
    </source>
</evidence>
<reference evidence="2 3" key="1">
    <citation type="journal article" date="2024" name="Nat. Commun.">
        <title>Phylogenomics reveals the evolutionary origins of lichenization in chlorophyte algae.</title>
        <authorList>
            <person name="Puginier C."/>
            <person name="Libourel C."/>
            <person name="Otte J."/>
            <person name="Skaloud P."/>
            <person name="Haon M."/>
            <person name="Grisel S."/>
            <person name="Petersen M."/>
            <person name="Berrin J.G."/>
            <person name="Delaux P.M."/>
            <person name="Dal Grande F."/>
            <person name="Keller J."/>
        </authorList>
    </citation>
    <scope>NUCLEOTIDE SEQUENCE [LARGE SCALE GENOMIC DNA]</scope>
    <source>
        <strain evidence="2 3">SAG 245.80</strain>
    </source>
</reference>
<proteinExistence type="predicted"/>
<feature type="transmembrane region" description="Helical" evidence="1">
    <location>
        <begin position="128"/>
        <end position="147"/>
    </location>
</feature>
<protein>
    <recommendedName>
        <fullName evidence="4">DUF3054 domain-containing protein</fullName>
    </recommendedName>
</protein>
<comment type="caution">
    <text evidence="2">The sequence shown here is derived from an EMBL/GenBank/DDBJ whole genome shotgun (WGS) entry which is preliminary data.</text>
</comment>
<dbReference type="PANTHER" id="PTHR35283">
    <property type="entry name" value="T12C22.21 PROTEIN"/>
    <property type="match status" value="1"/>
</dbReference>
<dbReference type="InterPro" id="IPR021414">
    <property type="entry name" value="DUF3054"/>
</dbReference>
<dbReference type="PANTHER" id="PTHR35283:SF3">
    <property type="entry name" value="T12C22.21 PROTEIN"/>
    <property type="match status" value="1"/>
</dbReference>
<keyword evidence="1" id="KW-0472">Membrane</keyword>
<accession>A0AAW1RWW7</accession>
<evidence type="ECO:0000256" key="1">
    <source>
        <dbReference type="SAM" id="Phobius"/>
    </source>
</evidence>
<evidence type="ECO:0000313" key="3">
    <source>
        <dbReference type="Proteomes" id="UP001445335"/>
    </source>
</evidence>
<dbReference type="EMBL" id="JALJOU010000019">
    <property type="protein sequence ID" value="KAK9838317.1"/>
    <property type="molecule type" value="Genomic_DNA"/>
</dbReference>
<name>A0AAW1RWW7_9CHLO</name>
<sequence>MKLERVERLGEEAWAGVAAVDRGEDNANTGLARAVLLAGGDAAALLLFAAVGRSSHSEGLAPVAVLATAAPFLLGWFAAAVPLGGFGRAACGERAGEAALAAAKCWAVGVPAGIAVRSLARGYAPDKAFVIVTLVVTGVLLVGWRAGLAAITAQAAHEDRTPTEQLQRRRDKRGNPLEFFRLLTSLTKRW</sequence>
<dbReference type="AlphaFoldDB" id="A0AAW1RWW7"/>
<dbReference type="Pfam" id="PF11255">
    <property type="entry name" value="DUF3054"/>
    <property type="match status" value="1"/>
</dbReference>
<gene>
    <name evidence="2" type="ORF">WJX81_004248</name>
</gene>
<keyword evidence="3" id="KW-1185">Reference proteome</keyword>
<keyword evidence="1" id="KW-0812">Transmembrane</keyword>
<feature type="transmembrane region" description="Helical" evidence="1">
    <location>
        <begin position="31"/>
        <end position="51"/>
    </location>
</feature>
<organism evidence="2 3">
    <name type="scientific">Elliptochloris bilobata</name>
    <dbReference type="NCBI Taxonomy" id="381761"/>
    <lineage>
        <taxon>Eukaryota</taxon>
        <taxon>Viridiplantae</taxon>
        <taxon>Chlorophyta</taxon>
        <taxon>core chlorophytes</taxon>
        <taxon>Trebouxiophyceae</taxon>
        <taxon>Trebouxiophyceae incertae sedis</taxon>
        <taxon>Elliptochloris clade</taxon>
        <taxon>Elliptochloris</taxon>
    </lineage>
</organism>